<gene>
    <name evidence="7" type="ORF">A6A03_08850</name>
</gene>
<dbReference type="AlphaFoldDB" id="A0A178MJV4"/>
<dbReference type="Proteomes" id="UP000078287">
    <property type="component" value="Unassembled WGS sequence"/>
</dbReference>
<dbReference type="Pfam" id="PF04277">
    <property type="entry name" value="OAD_gamma"/>
    <property type="match status" value="1"/>
</dbReference>
<dbReference type="STRING" id="1707952.A6A03_08850"/>
<dbReference type="OrthoDB" id="162368at2"/>
<keyword evidence="4 6" id="KW-1133">Transmembrane helix</keyword>
<name>A0A178MJV4_9CHLR</name>
<evidence type="ECO:0000313" key="7">
    <source>
        <dbReference type="EMBL" id="OAN48284.1"/>
    </source>
</evidence>
<evidence type="ECO:0000256" key="5">
    <source>
        <dbReference type="ARBA" id="ARBA00023136"/>
    </source>
</evidence>
<evidence type="ECO:0000256" key="4">
    <source>
        <dbReference type="ARBA" id="ARBA00022989"/>
    </source>
</evidence>
<evidence type="ECO:0000256" key="1">
    <source>
        <dbReference type="ARBA" id="ARBA00004236"/>
    </source>
</evidence>
<dbReference type="GO" id="GO:0015081">
    <property type="term" value="F:sodium ion transmembrane transporter activity"/>
    <property type="evidence" value="ECO:0007669"/>
    <property type="project" value="InterPro"/>
</dbReference>
<evidence type="ECO:0000256" key="3">
    <source>
        <dbReference type="ARBA" id="ARBA00022692"/>
    </source>
</evidence>
<feature type="transmembrane region" description="Helical" evidence="6">
    <location>
        <begin position="12"/>
        <end position="37"/>
    </location>
</feature>
<keyword evidence="2" id="KW-1003">Cell membrane</keyword>
<keyword evidence="3 6" id="KW-0812">Transmembrane</keyword>
<organism evidence="7 8">
    <name type="scientific">Chloroflexus islandicus</name>
    <dbReference type="NCBI Taxonomy" id="1707952"/>
    <lineage>
        <taxon>Bacteria</taxon>
        <taxon>Bacillati</taxon>
        <taxon>Chloroflexota</taxon>
        <taxon>Chloroflexia</taxon>
        <taxon>Chloroflexales</taxon>
        <taxon>Chloroflexineae</taxon>
        <taxon>Chloroflexaceae</taxon>
        <taxon>Chloroflexus</taxon>
    </lineage>
</organism>
<proteinExistence type="predicted"/>
<evidence type="ECO:0000313" key="8">
    <source>
        <dbReference type="Proteomes" id="UP000078287"/>
    </source>
</evidence>
<keyword evidence="5 6" id="KW-0472">Membrane</keyword>
<keyword evidence="8" id="KW-1185">Reference proteome</keyword>
<reference evidence="7 8" key="1">
    <citation type="submission" date="2016-04" db="EMBL/GenBank/DDBJ databases">
        <title>Chloroflexus islandicus sp. nov., a thermophilic filamentous anoxygenic phototrophic bacterium from geyser Strokkur (Iceland).</title>
        <authorList>
            <person name="Gaisin V.A."/>
            <person name="Kalashnikov A.M."/>
            <person name="Sukhacheva M.V."/>
            <person name="Grouzdev D.S."/>
            <person name="Ivanov T.M."/>
            <person name="Kuznetsov B."/>
            <person name="Gorlenko V.M."/>
        </authorList>
    </citation>
    <scope>NUCLEOTIDE SEQUENCE [LARGE SCALE GENOMIC DNA]</scope>
    <source>
        <strain evidence="8">isl-2</strain>
    </source>
</reference>
<evidence type="ECO:0000256" key="2">
    <source>
        <dbReference type="ARBA" id="ARBA00022475"/>
    </source>
</evidence>
<dbReference type="RefSeq" id="WP_066783283.1">
    <property type="nucleotide sequence ID" value="NZ_LWQS01000033.1"/>
</dbReference>
<dbReference type="NCBIfam" id="TIGR01195">
    <property type="entry name" value="oadG_fam"/>
    <property type="match status" value="1"/>
</dbReference>
<dbReference type="GO" id="GO:0036376">
    <property type="term" value="P:sodium ion export across plasma membrane"/>
    <property type="evidence" value="ECO:0007669"/>
    <property type="project" value="InterPro"/>
</dbReference>
<accession>A0A178MJV4</accession>
<sequence length="118" mass="12791">MIDPTADPLLIGLQITITGVTIVFIVLAIVAITLSALSASQRLFRPKPVEPATPATPPQPPATADQLDPQLIAVLTAAAVATLQQPVRVLRVRYYRQPSGMWTRLGRVSVMASRQLRR</sequence>
<protein>
    <submittedName>
        <fullName evidence="7">Sodium pump decarboxylase subunit gamma</fullName>
    </submittedName>
</protein>
<evidence type="ECO:0000256" key="6">
    <source>
        <dbReference type="SAM" id="Phobius"/>
    </source>
</evidence>
<dbReference type="EMBL" id="LWQS01000033">
    <property type="protein sequence ID" value="OAN48284.1"/>
    <property type="molecule type" value="Genomic_DNA"/>
</dbReference>
<dbReference type="GO" id="GO:0005886">
    <property type="term" value="C:plasma membrane"/>
    <property type="evidence" value="ECO:0007669"/>
    <property type="project" value="UniProtKB-SubCell"/>
</dbReference>
<comment type="subcellular location">
    <subcellularLocation>
        <location evidence="1">Cell membrane</location>
    </subcellularLocation>
</comment>
<dbReference type="InterPro" id="IPR005899">
    <property type="entry name" value="Na_pump_deCOase"/>
</dbReference>
<comment type="caution">
    <text evidence="7">The sequence shown here is derived from an EMBL/GenBank/DDBJ whole genome shotgun (WGS) entry which is preliminary data.</text>
</comment>